<keyword evidence="9 12" id="KW-0238">DNA-binding</keyword>
<feature type="binding site" evidence="12">
    <location>
        <position position="374"/>
    </location>
    <ligand>
        <name>Zn(2+)</name>
        <dbReference type="ChEBI" id="CHEBI:29105"/>
        <label>2</label>
    </ligand>
</feature>
<gene>
    <name evidence="12 15" type="primary">priA</name>
    <name evidence="15" type="ORF">FHQ18_06160</name>
</gene>
<evidence type="ECO:0000256" key="9">
    <source>
        <dbReference type="ARBA" id="ARBA00023125"/>
    </source>
</evidence>
<feature type="binding site" evidence="12">
    <location>
        <position position="365"/>
    </location>
    <ligand>
        <name>Zn(2+)</name>
        <dbReference type="ChEBI" id="CHEBI:29105"/>
        <label>1</label>
    </ligand>
</feature>
<keyword evidence="5 12" id="KW-0378">Hydrolase</keyword>
<comment type="cofactor">
    <cofactor evidence="12">
        <name>Zn(2+)</name>
        <dbReference type="ChEBI" id="CHEBI:29105"/>
    </cofactor>
    <text evidence="12">Binds 2 zinc ions per subunit.</text>
</comment>
<comment type="caution">
    <text evidence="15">The sequence shown here is derived from an EMBL/GenBank/DDBJ whole genome shotgun (WGS) entry which is preliminary data.</text>
</comment>
<dbReference type="OrthoDB" id="9759544at2"/>
<protein>
    <recommendedName>
        <fullName evidence="12">Replication restart protein PriA</fullName>
    </recommendedName>
    <alternativeName>
        <fullName evidence="12">ATP-dependent DNA helicase PriA</fullName>
        <ecNumber evidence="12">5.6.2.4</ecNumber>
    </alternativeName>
    <alternativeName>
        <fullName evidence="12">DNA 3'-5' helicase PriA</fullName>
    </alternativeName>
</protein>
<keyword evidence="1 12" id="KW-0639">Primosome</keyword>
<comment type="function">
    <text evidence="12">Initiates the restart of stalled replication forks, which reloads the replicative helicase on sites other than the origin of replication. Recognizes and binds to abandoned replication forks and remodels them to uncover a helicase loading site. Promotes assembly of the primosome at these replication forks.</text>
</comment>
<keyword evidence="10 12" id="KW-0413">Isomerase</keyword>
<dbReference type="Pfam" id="PF00271">
    <property type="entry name" value="Helicase_C"/>
    <property type="match status" value="1"/>
</dbReference>
<dbReference type="PROSITE" id="PS51194">
    <property type="entry name" value="HELICASE_CTER"/>
    <property type="match status" value="1"/>
</dbReference>
<organism evidence="15 16">
    <name type="scientific">Deferribacter autotrophicus</name>
    <dbReference type="NCBI Taxonomy" id="500465"/>
    <lineage>
        <taxon>Bacteria</taxon>
        <taxon>Pseudomonadati</taxon>
        <taxon>Deferribacterota</taxon>
        <taxon>Deferribacteres</taxon>
        <taxon>Deferribacterales</taxon>
        <taxon>Deferribacteraceae</taxon>
        <taxon>Deferribacter</taxon>
    </lineage>
</organism>
<feature type="binding site" evidence="12">
    <location>
        <position position="401"/>
    </location>
    <ligand>
        <name>Zn(2+)</name>
        <dbReference type="ChEBI" id="CHEBI:29105"/>
        <label>1</label>
    </ligand>
</feature>
<keyword evidence="6 12" id="KW-0347">Helicase</keyword>
<evidence type="ECO:0000313" key="16">
    <source>
        <dbReference type="Proteomes" id="UP000322876"/>
    </source>
</evidence>
<dbReference type="InterPro" id="IPR041222">
    <property type="entry name" value="PriA_3primeBD"/>
</dbReference>
<dbReference type="InterPro" id="IPR027417">
    <property type="entry name" value="P-loop_NTPase"/>
</dbReference>
<feature type="binding site" evidence="12">
    <location>
        <position position="392"/>
    </location>
    <ligand>
        <name>Zn(2+)</name>
        <dbReference type="ChEBI" id="CHEBI:29105"/>
        <label>2</label>
    </ligand>
</feature>
<dbReference type="Pfam" id="PF00270">
    <property type="entry name" value="DEAD"/>
    <property type="match status" value="1"/>
</dbReference>
<proteinExistence type="inferred from homology"/>
<sequence length="650" mass="75397">MSAHYNYYKVLLPIPKNGILTYRSEIFIPRGKRVKVSLRNRVEYGIVLDDDIPNENISYKDILEVLDDDFKINDNFIKLIFSIARYYCNDVGVVLNSLISKKIFFSDIEIKNEQKIINKKSFVLNEKQQEIFNGIVKKISKFDVHYIHGVTGSGKTEIYIKLIEKIISEGKQVLYLLPEIALTSQLTKRISERLGFNVDVYHSKLAFKKRQEIFWRFALGYSNILLGTRSALFIPADNIGLIIVDEEHENTLKQDESPYMHLRDMAVLYAKQLNIPIILGSATPSVESFYNCRIGKYNYYHLGERYNNSFMPLIEVVKLNKDEMIGKVLSLKLCDEIGERLKRGEQVILFLNKKGYAHNMICNDCGSHVMCPNCTVGLTFYQRQRKFVCHYCGESFDNYICPACGSDSLYEYSYGIEHVQKVVEELFNVSVLKLDTSEITSHTALEKKLKLFENKEYQILLGTQIIAKGFNFKDVTLVGIVDVDRLLSMPDFRSFERCYQLVHQVGGRAGRFDKPGKILIQTFNTENPFFNFLNDTNSFYNFELSKREAYGYPPYKKLCRILFEHSNKERCEITAFEVTNVIKNELDVQVLGPAKAPIFKIRNKFRYQCIIKSNTLKELHNACKIALEKFHSFKKGNILMKIDIDPYNFM</sequence>
<dbReference type="FunFam" id="3.40.50.300:FF:000489">
    <property type="entry name" value="Primosome assembly protein PriA"/>
    <property type="match status" value="1"/>
</dbReference>
<dbReference type="Gene3D" id="3.40.50.300">
    <property type="entry name" value="P-loop containing nucleotide triphosphate hydrolases"/>
    <property type="match status" value="2"/>
</dbReference>
<keyword evidence="3 12" id="KW-0479">Metal-binding</keyword>
<dbReference type="EC" id="5.6.2.4" evidence="12"/>
<dbReference type="InterPro" id="IPR011545">
    <property type="entry name" value="DEAD/DEAH_box_helicase_dom"/>
</dbReference>
<evidence type="ECO:0000256" key="12">
    <source>
        <dbReference type="HAMAP-Rule" id="MF_00983"/>
    </source>
</evidence>
<reference evidence="15 16" key="1">
    <citation type="submission" date="2019-06" db="EMBL/GenBank/DDBJ databases">
        <title>Genomic insights into carbon and energy metabolism of Deferribacter autotrophicus revealed new metabolic traits in the phylum Deferribacteres.</title>
        <authorList>
            <person name="Slobodkin A.I."/>
            <person name="Slobodkina G.B."/>
            <person name="Allioux M."/>
            <person name="Alain K."/>
            <person name="Jebbar M."/>
            <person name="Shadrin V."/>
            <person name="Kublanov I.V."/>
            <person name="Toshchakov S.V."/>
            <person name="Bonch-Osmolovskaya E.A."/>
        </authorList>
    </citation>
    <scope>NUCLEOTIDE SEQUENCE [LARGE SCALE GENOMIC DNA]</scope>
    <source>
        <strain evidence="15 16">SL50</strain>
    </source>
</reference>
<evidence type="ECO:0000256" key="11">
    <source>
        <dbReference type="ARBA" id="ARBA00048988"/>
    </source>
</evidence>
<dbReference type="Gene3D" id="3.40.1440.60">
    <property type="entry name" value="PriA, 3(prime) DNA-binding domain"/>
    <property type="match status" value="1"/>
</dbReference>
<name>A0A5A8F2E3_9BACT</name>
<feature type="binding site" evidence="12">
    <location>
        <position position="404"/>
    </location>
    <ligand>
        <name>Zn(2+)</name>
        <dbReference type="ChEBI" id="CHEBI:29105"/>
        <label>1</label>
    </ligand>
</feature>
<keyword evidence="7 12" id="KW-0862">Zinc</keyword>
<feature type="domain" description="Helicase ATP-binding" evidence="13">
    <location>
        <begin position="136"/>
        <end position="302"/>
    </location>
</feature>
<evidence type="ECO:0000256" key="2">
    <source>
        <dbReference type="ARBA" id="ARBA00022705"/>
    </source>
</evidence>
<dbReference type="AlphaFoldDB" id="A0A5A8F2E3"/>
<evidence type="ECO:0000259" key="13">
    <source>
        <dbReference type="PROSITE" id="PS51192"/>
    </source>
</evidence>
<dbReference type="InterPro" id="IPR041236">
    <property type="entry name" value="PriA_C"/>
</dbReference>
<dbReference type="HAMAP" id="MF_00983">
    <property type="entry name" value="PriA"/>
    <property type="match status" value="1"/>
</dbReference>
<keyword evidence="8 12" id="KW-0067">ATP-binding</keyword>
<dbReference type="GO" id="GO:0006302">
    <property type="term" value="P:double-strand break repair"/>
    <property type="evidence" value="ECO:0007669"/>
    <property type="project" value="InterPro"/>
</dbReference>
<dbReference type="NCBIfam" id="TIGR00595">
    <property type="entry name" value="priA"/>
    <property type="match status" value="1"/>
</dbReference>
<evidence type="ECO:0000256" key="1">
    <source>
        <dbReference type="ARBA" id="ARBA00022515"/>
    </source>
</evidence>
<dbReference type="InterPro" id="IPR040498">
    <property type="entry name" value="PriA_CRR"/>
</dbReference>
<dbReference type="Pfam" id="PF18319">
    <property type="entry name" value="Zn_ribbon_PriA"/>
    <property type="match status" value="1"/>
</dbReference>
<dbReference type="InterPro" id="IPR014001">
    <property type="entry name" value="Helicase_ATP-bd"/>
</dbReference>
<feature type="binding site" evidence="12">
    <location>
        <position position="362"/>
    </location>
    <ligand>
        <name>Zn(2+)</name>
        <dbReference type="ChEBI" id="CHEBI:29105"/>
        <label>1</label>
    </ligand>
</feature>
<dbReference type="InterPro" id="IPR001650">
    <property type="entry name" value="Helicase_C-like"/>
</dbReference>
<dbReference type="PANTHER" id="PTHR30580:SF0">
    <property type="entry name" value="PRIMOSOMAL PROTEIN N"/>
    <property type="match status" value="1"/>
</dbReference>
<evidence type="ECO:0000256" key="10">
    <source>
        <dbReference type="ARBA" id="ARBA00023235"/>
    </source>
</evidence>
<dbReference type="CDD" id="cd17929">
    <property type="entry name" value="DEXHc_priA"/>
    <property type="match status" value="1"/>
</dbReference>
<dbReference type="SMART" id="SM00487">
    <property type="entry name" value="DEXDc"/>
    <property type="match status" value="1"/>
</dbReference>
<dbReference type="RefSeq" id="WP_149266294.1">
    <property type="nucleotide sequence ID" value="NZ_VFJB01000005.1"/>
</dbReference>
<feature type="domain" description="Helicase C-terminal" evidence="14">
    <location>
        <begin position="395"/>
        <end position="550"/>
    </location>
</feature>
<comment type="catalytic activity">
    <reaction evidence="11 12">
        <text>ATP + H2O = ADP + phosphate + H(+)</text>
        <dbReference type="Rhea" id="RHEA:13065"/>
        <dbReference type="ChEBI" id="CHEBI:15377"/>
        <dbReference type="ChEBI" id="CHEBI:15378"/>
        <dbReference type="ChEBI" id="CHEBI:30616"/>
        <dbReference type="ChEBI" id="CHEBI:43474"/>
        <dbReference type="ChEBI" id="CHEBI:456216"/>
        <dbReference type="EC" id="5.6.2.4"/>
    </reaction>
</comment>
<dbReference type="GO" id="GO:0043138">
    <property type="term" value="F:3'-5' DNA helicase activity"/>
    <property type="evidence" value="ECO:0007669"/>
    <property type="project" value="UniProtKB-EC"/>
</dbReference>
<dbReference type="PROSITE" id="PS51192">
    <property type="entry name" value="HELICASE_ATP_BIND_1"/>
    <property type="match status" value="1"/>
</dbReference>
<dbReference type="Pfam" id="PF18074">
    <property type="entry name" value="PriA_C"/>
    <property type="match status" value="1"/>
</dbReference>
<dbReference type="Pfam" id="PF17764">
    <property type="entry name" value="PriA_3primeBD"/>
    <property type="match status" value="1"/>
</dbReference>
<dbReference type="EMBL" id="VFJB01000005">
    <property type="protein sequence ID" value="KAA0257973.1"/>
    <property type="molecule type" value="Genomic_DNA"/>
</dbReference>
<dbReference type="SUPFAM" id="SSF52540">
    <property type="entry name" value="P-loop containing nucleoside triphosphate hydrolases"/>
    <property type="match status" value="2"/>
</dbReference>
<comment type="subunit">
    <text evidence="12">Component of the replication restart primosome.</text>
</comment>
<dbReference type="InterPro" id="IPR042115">
    <property type="entry name" value="PriA_3primeBD_sf"/>
</dbReference>
<accession>A0A5A8F2E3</accession>
<keyword evidence="4 12" id="KW-0547">Nucleotide-binding</keyword>
<feature type="binding site" evidence="12">
    <location>
        <position position="371"/>
    </location>
    <ligand>
        <name>Zn(2+)</name>
        <dbReference type="ChEBI" id="CHEBI:29105"/>
        <label>2</label>
    </ligand>
</feature>
<dbReference type="GO" id="GO:0006310">
    <property type="term" value="P:DNA recombination"/>
    <property type="evidence" value="ECO:0007669"/>
    <property type="project" value="InterPro"/>
</dbReference>
<dbReference type="Proteomes" id="UP000322876">
    <property type="component" value="Unassembled WGS sequence"/>
</dbReference>
<dbReference type="GO" id="GO:0008270">
    <property type="term" value="F:zinc ion binding"/>
    <property type="evidence" value="ECO:0007669"/>
    <property type="project" value="UniProtKB-UniRule"/>
</dbReference>
<dbReference type="GO" id="GO:0006269">
    <property type="term" value="P:DNA replication, synthesis of primer"/>
    <property type="evidence" value="ECO:0007669"/>
    <property type="project" value="UniProtKB-KW"/>
</dbReference>
<dbReference type="GO" id="GO:0005524">
    <property type="term" value="F:ATP binding"/>
    <property type="evidence" value="ECO:0007669"/>
    <property type="project" value="UniProtKB-UniRule"/>
</dbReference>
<comment type="catalytic activity">
    <reaction evidence="12">
        <text>Couples ATP hydrolysis with the unwinding of duplex DNA by translocating in the 3'-5' direction.</text>
        <dbReference type="EC" id="5.6.2.4"/>
    </reaction>
</comment>
<dbReference type="InterPro" id="IPR005259">
    <property type="entry name" value="PriA"/>
</dbReference>
<feature type="binding site" evidence="12">
    <location>
        <position position="389"/>
    </location>
    <ligand>
        <name>Zn(2+)</name>
        <dbReference type="ChEBI" id="CHEBI:29105"/>
        <label>2</label>
    </ligand>
</feature>
<evidence type="ECO:0000256" key="4">
    <source>
        <dbReference type="ARBA" id="ARBA00022741"/>
    </source>
</evidence>
<evidence type="ECO:0000256" key="7">
    <source>
        <dbReference type="ARBA" id="ARBA00022833"/>
    </source>
</evidence>
<evidence type="ECO:0000313" key="15">
    <source>
        <dbReference type="EMBL" id="KAA0257973.1"/>
    </source>
</evidence>
<evidence type="ECO:0000256" key="5">
    <source>
        <dbReference type="ARBA" id="ARBA00022801"/>
    </source>
</evidence>
<dbReference type="GO" id="GO:0006270">
    <property type="term" value="P:DNA replication initiation"/>
    <property type="evidence" value="ECO:0007669"/>
    <property type="project" value="TreeGrafter"/>
</dbReference>
<dbReference type="GO" id="GO:0016887">
    <property type="term" value="F:ATP hydrolysis activity"/>
    <property type="evidence" value="ECO:0007669"/>
    <property type="project" value="RHEA"/>
</dbReference>
<keyword evidence="16" id="KW-1185">Reference proteome</keyword>
<evidence type="ECO:0000256" key="8">
    <source>
        <dbReference type="ARBA" id="ARBA00022840"/>
    </source>
</evidence>
<evidence type="ECO:0000259" key="14">
    <source>
        <dbReference type="PROSITE" id="PS51194"/>
    </source>
</evidence>
<dbReference type="PANTHER" id="PTHR30580">
    <property type="entry name" value="PRIMOSOMAL PROTEIN N"/>
    <property type="match status" value="1"/>
</dbReference>
<dbReference type="SMART" id="SM00490">
    <property type="entry name" value="HELICc"/>
    <property type="match status" value="1"/>
</dbReference>
<keyword evidence="2 12" id="KW-0235">DNA replication</keyword>
<evidence type="ECO:0000256" key="6">
    <source>
        <dbReference type="ARBA" id="ARBA00022806"/>
    </source>
</evidence>
<comment type="similarity">
    <text evidence="12">Belongs to the helicase family. PriA subfamily.</text>
</comment>
<dbReference type="GO" id="GO:1990077">
    <property type="term" value="C:primosome complex"/>
    <property type="evidence" value="ECO:0007669"/>
    <property type="project" value="UniProtKB-UniRule"/>
</dbReference>
<evidence type="ECO:0000256" key="3">
    <source>
        <dbReference type="ARBA" id="ARBA00022723"/>
    </source>
</evidence>
<dbReference type="GO" id="GO:0003677">
    <property type="term" value="F:DNA binding"/>
    <property type="evidence" value="ECO:0007669"/>
    <property type="project" value="UniProtKB-UniRule"/>
</dbReference>